<organism evidence="1 2">
    <name type="scientific">Mesorhizobium cantuariense</name>
    <dbReference type="NCBI Taxonomy" id="1300275"/>
    <lineage>
        <taxon>Bacteria</taxon>
        <taxon>Pseudomonadati</taxon>
        <taxon>Pseudomonadota</taxon>
        <taxon>Alphaproteobacteria</taxon>
        <taxon>Hyphomicrobiales</taxon>
        <taxon>Phyllobacteriaceae</taxon>
        <taxon>Mesorhizobium</taxon>
    </lineage>
</organism>
<dbReference type="EMBL" id="JBHRVD010000001">
    <property type="protein sequence ID" value="MFC3321830.1"/>
    <property type="molecule type" value="Genomic_DNA"/>
</dbReference>
<proteinExistence type="predicted"/>
<keyword evidence="2" id="KW-1185">Reference proteome</keyword>
<comment type="caution">
    <text evidence="1">The sequence shown here is derived from an EMBL/GenBank/DDBJ whole genome shotgun (WGS) entry which is preliminary data.</text>
</comment>
<dbReference type="RefSeq" id="WP_378978476.1">
    <property type="nucleotide sequence ID" value="NZ_JBHRVD010000001.1"/>
</dbReference>
<evidence type="ECO:0000313" key="2">
    <source>
        <dbReference type="Proteomes" id="UP001595648"/>
    </source>
</evidence>
<accession>A0ABV7MJE5</accession>
<sequence length="71" mass="7646">MIDISANRQGMRFVNVKTFSSKKQASAQALGADITARMPLGFPSSCLYVAIADRAIGFEMPPDIPASDLKK</sequence>
<protein>
    <submittedName>
        <fullName evidence="1">Uncharacterized protein</fullName>
    </submittedName>
</protein>
<gene>
    <name evidence="1" type="ORF">ACFOJ9_08570</name>
</gene>
<name>A0ABV7MJE5_9HYPH</name>
<evidence type="ECO:0000313" key="1">
    <source>
        <dbReference type="EMBL" id="MFC3321830.1"/>
    </source>
</evidence>
<reference evidence="2" key="1">
    <citation type="journal article" date="2019" name="Int. J. Syst. Evol. Microbiol.">
        <title>The Global Catalogue of Microorganisms (GCM) 10K type strain sequencing project: providing services to taxonomists for standard genome sequencing and annotation.</title>
        <authorList>
            <consortium name="The Broad Institute Genomics Platform"/>
            <consortium name="The Broad Institute Genome Sequencing Center for Infectious Disease"/>
            <person name="Wu L."/>
            <person name="Ma J."/>
        </authorList>
    </citation>
    <scope>NUCLEOTIDE SEQUENCE [LARGE SCALE GENOMIC DNA]</scope>
    <source>
        <strain evidence="2">ICMP 19515</strain>
    </source>
</reference>
<dbReference type="Proteomes" id="UP001595648">
    <property type="component" value="Unassembled WGS sequence"/>
</dbReference>